<comment type="caution">
    <text evidence="1">The sequence shown here is derived from an EMBL/GenBank/DDBJ whole genome shotgun (WGS) entry which is preliminary data.</text>
</comment>
<gene>
    <name evidence="1" type="ORF">ADIWIN_3318</name>
</gene>
<sequence>MSPKLDTPTIKEAKTSGTAIILSAVMKNRSYWFDIVIDKVW</sequence>
<name>S7VL37_9FLAO</name>
<evidence type="ECO:0000313" key="2">
    <source>
        <dbReference type="Proteomes" id="UP000014962"/>
    </source>
</evidence>
<protein>
    <submittedName>
        <fullName evidence="1">Uncharacterized protein</fullName>
    </submittedName>
</protein>
<proteinExistence type="predicted"/>
<organism evidence="1 2">
    <name type="scientific">Winogradskyella psychrotolerans RS-3</name>
    <dbReference type="NCBI Taxonomy" id="641526"/>
    <lineage>
        <taxon>Bacteria</taxon>
        <taxon>Pseudomonadati</taxon>
        <taxon>Bacteroidota</taxon>
        <taxon>Flavobacteriia</taxon>
        <taxon>Flavobacteriales</taxon>
        <taxon>Flavobacteriaceae</taxon>
        <taxon>Winogradskyella</taxon>
    </lineage>
</organism>
<dbReference type="AlphaFoldDB" id="S7VL37"/>
<evidence type="ECO:0000313" key="1">
    <source>
        <dbReference type="EMBL" id="EPR70910.1"/>
    </source>
</evidence>
<keyword evidence="2" id="KW-1185">Reference proteome</keyword>
<dbReference type="Proteomes" id="UP000014962">
    <property type="component" value="Unassembled WGS sequence"/>
</dbReference>
<reference evidence="1 2" key="1">
    <citation type="journal article" date="2013" name="Genome Announc.">
        <title>Draft Genome Sequence of Winogradskyella psychrotolerans RS-3T, Isolated from the Marine Transect of Kongsfjorden, Ny-Alesund, Svalbard, Arctic Ocean.</title>
        <authorList>
            <person name="Kumar Pinnaka A."/>
            <person name="Ara S."/>
            <person name="Singh A."/>
            <person name="Shivaji S."/>
        </authorList>
    </citation>
    <scope>NUCLEOTIDE SEQUENCE [LARGE SCALE GENOMIC DNA]</scope>
    <source>
        <strain evidence="1 2">RS-3</strain>
    </source>
</reference>
<accession>S7VL37</accession>
<dbReference type="EMBL" id="ATMR01000175">
    <property type="protein sequence ID" value="EPR70910.1"/>
    <property type="molecule type" value="Genomic_DNA"/>
</dbReference>